<dbReference type="PANTHER" id="PTHR45726">
    <property type="entry name" value="LEUKOTRIENE A-4 HYDROLASE"/>
    <property type="match status" value="1"/>
</dbReference>
<protein>
    <submittedName>
        <fullName evidence="2">M1 family metallopeptidase</fullName>
    </submittedName>
</protein>
<gene>
    <name evidence="2" type="ORF">NE686_06025</name>
</gene>
<dbReference type="InterPro" id="IPR027268">
    <property type="entry name" value="Peptidase_M4/M1_CTD_sf"/>
</dbReference>
<evidence type="ECO:0000259" key="1">
    <source>
        <dbReference type="Pfam" id="PF01433"/>
    </source>
</evidence>
<reference evidence="2 3" key="1">
    <citation type="submission" date="2022-06" db="EMBL/GenBank/DDBJ databases">
        <title>Isolation of gut microbiota from human fecal samples.</title>
        <authorList>
            <person name="Pamer E.G."/>
            <person name="Barat B."/>
            <person name="Waligurski E."/>
            <person name="Medina S."/>
            <person name="Paddock L."/>
            <person name="Mostad J."/>
        </authorList>
    </citation>
    <scope>NUCLEOTIDE SEQUENCE [LARGE SCALE GENOMIC DNA]</scope>
    <source>
        <strain evidence="2 3">DFI.7.95</strain>
    </source>
</reference>
<name>A0ABT1S835_9FIRM</name>
<dbReference type="PANTHER" id="PTHR45726:SF3">
    <property type="entry name" value="LEUKOTRIENE A-4 HYDROLASE"/>
    <property type="match status" value="1"/>
</dbReference>
<dbReference type="InterPro" id="IPR034015">
    <property type="entry name" value="M1_LTA4H"/>
</dbReference>
<dbReference type="RefSeq" id="WP_256310830.1">
    <property type="nucleotide sequence ID" value="NZ_JANGAC010000003.1"/>
</dbReference>
<dbReference type="InterPro" id="IPR014782">
    <property type="entry name" value="Peptidase_M1_dom"/>
</dbReference>
<organism evidence="2 3">
    <name type="scientific">Tissierella carlieri</name>
    <dbReference type="NCBI Taxonomy" id="689904"/>
    <lineage>
        <taxon>Bacteria</taxon>
        <taxon>Bacillati</taxon>
        <taxon>Bacillota</taxon>
        <taxon>Tissierellia</taxon>
        <taxon>Tissierellales</taxon>
        <taxon>Tissierellaceae</taxon>
        <taxon>Tissierella</taxon>
    </lineage>
</organism>
<dbReference type="EMBL" id="JANGAC010000003">
    <property type="protein sequence ID" value="MCQ4922631.1"/>
    <property type="molecule type" value="Genomic_DNA"/>
</dbReference>
<proteinExistence type="predicted"/>
<dbReference type="CDD" id="cd09604">
    <property type="entry name" value="M1_APN_like"/>
    <property type="match status" value="1"/>
</dbReference>
<dbReference type="Gene3D" id="1.10.390.10">
    <property type="entry name" value="Neutral Protease Domain 2"/>
    <property type="match status" value="1"/>
</dbReference>
<evidence type="ECO:0000313" key="2">
    <source>
        <dbReference type="EMBL" id="MCQ4922631.1"/>
    </source>
</evidence>
<feature type="domain" description="Peptidase M1 membrane alanine aminopeptidase" evidence="1">
    <location>
        <begin position="291"/>
        <end position="495"/>
    </location>
</feature>
<dbReference type="Proteomes" id="UP001524478">
    <property type="component" value="Unassembled WGS sequence"/>
</dbReference>
<dbReference type="SUPFAM" id="SSF63737">
    <property type="entry name" value="Leukotriene A4 hydrolase N-terminal domain"/>
    <property type="match status" value="1"/>
</dbReference>
<dbReference type="Gene3D" id="2.60.40.1730">
    <property type="entry name" value="tricorn interacting facor f3 domain"/>
    <property type="match status" value="1"/>
</dbReference>
<comment type="caution">
    <text evidence="2">The sequence shown here is derived from an EMBL/GenBank/DDBJ whole genome shotgun (WGS) entry which is preliminary data.</text>
</comment>
<sequence>MKKNKVLFIILLLITILSLTSCKQGKPLNADALIVRNINEINESKINEYRINVDLDIESMTYEGKQTVSYINNTDIDLEDIYFHLYPNAFKSLADAPILFNMEEKISSLSYESGYMDIEKVIQNGKELEWSIGGDKDTILHIKLDKSLEKGKSTELYLEYKVKLPTTKDRFGYHDKGINFGNWYPILCVYDENGWNLDPYYKVGDPFYSEVSNYKVSITTPKDIIIASSGNIVSENRKGDKKIYEIEGPLIRDFAWAASKDFIIKEKKVEDTMIKVYSITNDSNLINESLKIGENSIKTFNKIFGKYPYGVYTIVNTEFPSGMEYPGIVFISNDYFHKHLISILEKVIVHETAHQWWYGIVGNNQVKEPWLDEGLTTYSEVIYINEVHGKKKAKEYYDQDIKLGYEYAVQYLGENEVVNKPLSEFIGWDDYGLLVYTRAAMFVDRIKEDFGEETLYKILNKYYEEYKFKNARTEDFIKICEEVTNTSFNGLVKEYLNGNKNR</sequence>
<evidence type="ECO:0000313" key="3">
    <source>
        <dbReference type="Proteomes" id="UP001524478"/>
    </source>
</evidence>
<dbReference type="SUPFAM" id="SSF55486">
    <property type="entry name" value="Metalloproteases ('zincins'), catalytic domain"/>
    <property type="match status" value="1"/>
</dbReference>
<keyword evidence="3" id="KW-1185">Reference proteome</keyword>
<accession>A0ABT1S835</accession>
<dbReference type="PROSITE" id="PS51257">
    <property type="entry name" value="PROKAR_LIPOPROTEIN"/>
    <property type="match status" value="1"/>
</dbReference>
<dbReference type="Pfam" id="PF01433">
    <property type="entry name" value="Peptidase_M1"/>
    <property type="match status" value="1"/>
</dbReference>
<dbReference type="InterPro" id="IPR042097">
    <property type="entry name" value="Aminopeptidase_N-like_N_sf"/>
</dbReference>